<evidence type="ECO:0000313" key="2">
    <source>
        <dbReference type="EMBL" id="PKA60007.1"/>
    </source>
</evidence>
<dbReference type="PANTHER" id="PTHR15288:SF0">
    <property type="entry name" value="UDENN DOMAIN-CONTAINING PROTEIN"/>
    <property type="match status" value="1"/>
</dbReference>
<dbReference type="AlphaFoldDB" id="A0A2I0AWT6"/>
<feature type="domain" description="UDENN" evidence="1">
    <location>
        <begin position="1"/>
        <end position="181"/>
    </location>
</feature>
<gene>
    <name evidence="2" type="ORF">AXF42_Ash009691</name>
</gene>
<dbReference type="InterPro" id="IPR037516">
    <property type="entry name" value="Tripartite_DENN"/>
</dbReference>
<dbReference type="InterPro" id="IPR043153">
    <property type="entry name" value="DENN_C"/>
</dbReference>
<dbReference type="PROSITE" id="PS50211">
    <property type="entry name" value="DENN"/>
    <property type="match status" value="1"/>
</dbReference>
<dbReference type="PANTHER" id="PTHR15288">
    <property type="entry name" value="DENN DOMAIN-CONTAINING PROTEIN 2"/>
    <property type="match status" value="1"/>
</dbReference>
<reference evidence="2 3" key="1">
    <citation type="journal article" date="2017" name="Nature">
        <title>The Apostasia genome and the evolution of orchids.</title>
        <authorList>
            <person name="Zhang G.Q."/>
            <person name="Liu K.W."/>
            <person name="Li Z."/>
            <person name="Lohaus R."/>
            <person name="Hsiao Y.Y."/>
            <person name="Niu S.C."/>
            <person name="Wang J.Y."/>
            <person name="Lin Y.C."/>
            <person name="Xu Q."/>
            <person name="Chen L.J."/>
            <person name="Yoshida K."/>
            <person name="Fujiwara S."/>
            <person name="Wang Z.W."/>
            <person name="Zhang Y.Q."/>
            <person name="Mitsuda N."/>
            <person name="Wang M."/>
            <person name="Liu G.H."/>
            <person name="Pecoraro L."/>
            <person name="Huang H.X."/>
            <person name="Xiao X.J."/>
            <person name="Lin M."/>
            <person name="Wu X.Y."/>
            <person name="Wu W.L."/>
            <person name="Chen Y.Y."/>
            <person name="Chang S.B."/>
            <person name="Sakamoto S."/>
            <person name="Ohme-Takagi M."/>
            <person name="Yagi M."/>
            <person name="Zeng S.J."/>
            <person name="Shen C.Y."/>
            <person name="Yeh C.M."/>
            <person name="Luo Y.B."/>
            <person name="Tsai W.C."/>
            <person name="Van de Peer Y."/>
            <person name="Liu Z.J."/>
        </authorList>
    </citation>
    <scope>NUCLEOTIDE SEQUENCE [LARGE SCALE GENOMIC DNA]</scope>
    <source>
        <strain evidence="3">cv. Shenzhen</strain>
        <tissue evidence="2">Stem</tissue>
    </source>
</reference>
<accession>A0A2I0AWT6</accession>
<dbReference type="OrthoDB" id="6019893at2759"/>
<name>A0A2I0AWT6_9ASPA</name>
<protein>
    <recommendedName>
        <fullName evidence="1">UDENN domain-containing protein</fullName>
    </recommendedName>
</protein>
<dbReference type="EMBL" id="KZ451942">
    <property type="protein sequence ID" value="PKA60007.1"/>
    <property type="molecule type" value="Genomic_DNA"/>
</dbReference>
<organism evidence="2 3">
    <name type="scientific">Apostasia shenzhenica</name>
    <dbReference type="NCBI Taxonomy" id="1088818"/>
    <lineage>
        <taxon>Eukaryota</taxon>
        <taxon>Viridiplantae</taxon>
        <taxon>Streptophyta</taxon>
        <taxon>Embryophyta</taxon>
        <taxon>Tracheophyta</taxon>
        <taxon>Spermatophyta</taxon>
        <taxon>Magnoliopsida</taxon>
        <taxon>Liliopsida</taxon>
        <taxon>Asparagales</taxon>
        <taxon>Orchidaceae</taxon>
        <taxon>Apostasioideae</taxon>
        <taxon>Apostasia</taxon>
    </lineage>
</organism>
<dbReference type="InterPro" id="IPR001194">
    <property type="entry name" value="cDENN_dom"/>
</dbReference>
<dbReference type="Gene3D" id="3.40.50.11500">
    <property type="match status" value="1"/>
</dbReference>
<keyword evidence="3" id="KW-1185">Reference proteome</keyword>
<proteinExistence type="predicted"/>
<evidence type="ECO:0000259" key="1">
    <source>
        <dbReference type="PROSITE" id="PS50211"/>
    </source>
</evidence>
<sequence>MIRPFEWQSLFLPVLPRKMLDFLDAPVPFIVGIQHKPTDMKLRANNVVRVNVYKNQVKTCSLPQLPRYRELFADLSPVHSRLACESSIAKRHPVYRCSEVQAEAAGSFLGIMKCYMESLCSNLRSHTITNIQANNDKVSLLLKESFIDSFPAKDRPFMKLFVDTQLFSVLSDSRMSSYENEKA</sequence>
<evidence type="ECO:0000313" key="3">
    <source>
        <dbReference type="Proteomes" id="UP000236161"/>
    </source>
</evidence>
<dbReference type="Pfam" id="PF02141">
    <property type="entry name" value="DENN"/>
    <property type="match status" value="1"/>
</dbReference>
<dbReference type="InterPro" id="IPR051942">
    <property type="entry name" value="DENN_domain_containing_2"/>
</dbReference>
<dbReference type="Proteomes" id="UP000236161">
    <property type="component" value="Unassembled WGS sequence"/>
</dbReference>